<evidence type="ECO:0000256" key="6">
    <source>
        <dbReference type="ARBA" id="ARBA00022723"/>
    </source>
</evidence>
<dbReference type="PANTHER" id="PTHR33693:SF1">
    <property type="entry name" value="TYPE-4 URACIL-DNA GLYCOSYLASE"/>
    <property type="match status" value="1"/>
</dbReference>
<organism evidence="13 14">
    <name type="scientific">Candidatus Scatocola faecipullorum</name>
    <dbReference type="NCBI Taxonomy" id="2840917"/>
    <lineage>
        <taxon>Bacteria</taxon>
        <taxon>Pseudomonadati</taxon>
        <taxon>Pseudomonadota</taxon>
        <taxon>Alphaproteobacteria</taxon>
        <taxon>Rhodospirillales</taxon>
        <taxon>Rhodospirillaceae</taxon>
        <taxon>Rhodospirillaceae incertae sedis</taxon>
        <taxon>Candidatus Scatocola</taxon>
    </lineage>
</organism>
<comment type="similarity">
    <text evidence="2">Belongs to the uracil-DNA glycosylase (UDG) superfamily. Type 4 (UDGa) family.</text>
</comment>
<evidence type="ECO:0000256" key="1">
    <source>
        <dbReference type="ARBA" id="ARBA00001400"/>
    </source>
</evidence>
<dbReference type="GO" id="GO:0046872">
    <property type="term" value="F:metal ion binding"/>
    <property type="evidence" value="ECO:0007669"/>
    <property type="project" value="UniProtKB-KW"/>
</dbReference>
<evidence type="ECO:0000256" key="5">
    <source>
        <dbReference type="ARBA" id="ARBA00022485"/>
    </source>
</evidence>
<dbReference type="Proteomes" id="UP000824107">
    <property type="component" value="Unassembled WGS sequence"/>
</dbReference>
<dbReference type="Pfam" id="PF03167">
    <property type="entry name" value="UDG"/>
    <property type="match status" value="1"/>
</dbReference>
<keyword evidence="10" id="KW-0411">Iron-sulfur</keyword>
<evidence type="ECO:0000313" key="13">
    <source>
        <dbReference type="EMBL" id="HIU52674.1"/>
    </source>
</evidence>
<evidence type="ECO:0000256" key="8">
    <source>
        <dbReference type="ARBA" id="ARBA00022801"/>
    </source>
</evidence>
<dbReference type="CDD" id="cd10030">
    <property type="entry name" value="UDG-F4_TTUDGA_SPO1dp_like"/>
    <property type="match status" value="1"/>
</dbReference>
<dbReference type="PANTHER" id="PTHR33693">
    <property type="entry name" value="TYPE-5 URACIL-DNA GLYCOSYLASE"/>
    <property type="match status" value="1"/>
</dbReference>
<evidence type="ECO:0000259" key="12">
    <source>
        <dbReference type="SMART" id="SM00986"/>
    </source>
</evidence>
<evidence type="ECO:0000256" key="11">
    <source>
        <dbReference type="ARBA" id="ARBA00023204"/>
    </source>
</evidence>
<dbReference type="InterPro" id="IPR005273">
    <property type="entry name" value="Ura-DNA_glyco_family4"/>
</dbReference>
<dbReference type="EMBL" id="DVNC01000012">
    <property type="protein sequence ID" value="HIU52674.1"/>
    <property type="molecule type" value="Genomic_DNA"/>
</dbReference>
<evidence type="ECO:0000256" key="7">
    <source>
        <dbReference type="ARBA" id="ARBA00022763"/>
    </source>
</evidence>
<proteinExistence type="inferred from homology"/>
<dbReference type="InterPro" id="IPR036895">
    <property type="entry name" value="Uracil-DNA_glycosylase-like_sf"/>
</dbReference>
<dbReference type="Gene3D" id="3.40.470.10">
    <property type="entry name" value="Uracil-DNA glycosylase-like domain"/>
    <property type="match status" value="1"/>
</dbReference>
<evidence type="ECO:0000256" key="9">
    <source>
        <dbReference type="ARBA" id="ARBA00023004"/>
    </source>
</evidence>
<comment type="catalytic activity">
    <reaction evidence="1">
        <text>Hydrolyzes single-stranded DNA or mismatched double-stranded DNA and polynucleotides, releasing free uracil.</text>
        <dbReference type="EC" id="3.2.2.27"/>
    </reaction>
</comment>
<dbReference type="SUPFAM" id="SSF52141">
    <property type="entry name" value="Uracil-DNA glycosylase-like"/>
    <property type="match status" value="1"/>
</dbReference>
<protein>
    <recommendedName>
        <fullName evidence="4">Type-4 uracil-DNA glycosylase</fullName>
        <ecNumber evidence="3">3.2.2.27</ecNumber>
    </recommendedName>
</protein>
<dbReference type="GO" id="GO:0004844">
    <property type="term" value="F:uracil DNA N-glycosylase activity"/>
    <property type="evidence" value="ECO:0007669"/>
    <property type="project" value="UniProtKB-EC"/>
</dbReference>
<dbReference type="GO" id="GO:0006281">
    <property type="term" value="P:DNA repair"/>
    <property type="evidence" value="ECO:0007669"/>
    <property type="project" value="UniProtKB-KW"/>
</dbReference>
<reference evidence="13" key="1">
    <citation type="submission" date="2020-10" db="EMBL/GenBank/DDBJ databases">
        <authorList>
            <person name="Gilroy R."/>
        </authorList>
    </citation>
    <scope>NUCLEOTIDE SEQUENCE</scope>
    <source>
        <strain evidence="13">ChiW3-316</strain>
    </source>
</reference>
<dbReference type="EC" id="3.2.2.27" evidence="3"/>
<feature type="domain" description="Uracil-DNA glycosylase-like" evidence="12">
    <location>
        <begin position="108"/>
        <end position="259"/>
    </location>
</feature>
<keyword evidence="9" id="KW-0408">Iron</keyword>
<evidence type="ECO:0000256" key="10">
    <source>
        <dbReference type="ARBA" id="ARBA00023014"/>
    </source>
</evidence>
<evidence type="ECO:0000256" key="4">
    <source>
        <dbReference type="ARBA" id="ARBA00019403"/>
    </source>
</evidence>
<sequence>MNEDLGIKEILEWYLTAGVDETCGEVPFALAEPAKEMPRIVPATVSAAVRSAENSARPATTELAQATINACQSARELCQKAETLEELKKMVEEFDGCALKLTANKTVFGYGSGTARLLLIGEAPGADEDRSGIPFVGRSGQLLEKMLKAIGFDRNECFITNVLPWRPPGNRTPTEGEIAVCLPFLKRQIDLVSPEAIMILGGSAANALLDNGEPISRMRGKWLEYKKSDGGKVPVLASFHPAYLLRNSGQKAKAWVDMLRMKQKLCNN</sequence>
<evidence type="ECO:0000256" key="3">
    <source>
        <dbReference type="ARBA" id="ARBA00012030"/>
    </source>
</evidence>
<keyword evidence="11" id="KW-0234">DNA repair</keyword>
<dbReference type="SMART" id="SM00987">
    <property type="entry name" value="UreE_C"/>
    <property type="match status" value="1"/>
</dbReference>
<dbReference type="InterPro" id="IPR051536">
    <property type="entry name" value="UDG_Type-4/5"/>
</dbReference>
<dbReference type="GO" id="GO:0051539">
    <property type="term" value="F:4 iron, 4 sulfur cluster binding"/>
    <property type="evidence" value="ECO:0007669"/>
    <property type="project" value="UniProtKB-KW"/>
</dbReference>
<dbReference type="SMART" id="SM00986">
    <property type="entry name" value="UDG"/>
    <property type="match status" value="1"/>
</dbReference>
<dbReference type="NCBIfam" id="TIGR00758">
    <property type="entry name" value="UDG_fam4"/>
    <property type="match status" value="1"/>
</dbReference>
<dbReference type="AlphaFoldDB" id="A0A9D1M328"/>
<keyword evidence="8" id="KW-0378">Hydrolase</keyword>
<reference evidence="13" key="2">
    <citation type="journal article" date="2021" name="PeerJ">
        <title>Extensive microbial diversity within the chicken gut microbiome revealed by metagenomics and culture.</title>
        <authorList>
            <person name="Gilroy R."/>
            <person name="Ravi A."/>
            <person name="Getino M."/>
            <person name="Pursley I."/>
            <person name="Horton D.L."/>
            <person name="Alikhan N.F."/>
            <person name="Baker D."/>
            <person name="Gharbi K."/>
            <person name="Hall N."/>
            <person name="Watson M."/>
            <person name="Adriaenssens E.M."/>
            <person name="Foster-Nyarko E."/>
            <person name="Jarju S."/>
            <person name="Secka A."/>
            <person name="Antonio M."/>
            <person name="Oren A."/>
            <person name="Chaudhuri R.R."/>
            <person name="La Ragione R."/>
            <person name="Hildebrand F."/>
            <person name="Pallen M.J."/>
        </authorList>
    </citation>
    <scope>NUCLEOTIDE SEQUENCE</scope>
    <source>
        <strain evidence="13">ChiW3-316</strain>
    </source>
</reference>
<evidence type="ECO:0000256" key="2">
    <source>
        <dbReference type="ARBA" id="ARBA00006521"/>
    </source>
</evidence>
<keyword evidence="6" id="KW-0479">Metal-binding</keyword>
<name>A0A9D1M328_9PROT</name>
<comment type="caution">
    <text evidence="13">The sequence shown here is derived from an EMBL/GenBank/DDBJ whole genome shotgun (WGS) entry which is preliminary data.</text>
</comment>
<keyword evidence="7" id="KW-0227">DNA damage</keyword>
<accession>A0A9D1M328</accession>
<dbReference type="InterPro" id="IPR005122">
    <property type="entry name" value="Uracil-DNA_glycosylase-like"/>
</dbReference>
<keyword evidence="5" id="KW-0004">4Fe-4S</keyword>
<evidence type="ECO:0000313" key="14">
    <source>
        <dbReference type="Proteomes" id="UP000824107"/>
    </source>
</evidence>
<gene>
    <name evidence="13" type="ORF">IAD20_01170</name>
</gene>